<dbReference type="PANTHER" id="PTHR10443">
    <property type="entry name" value="MICROSOMAL DIPEPTIDASE"/>
    <property type="match status" value="1"/>
</dbReference>
<reference evidence="1 2" key="1">
    <citation type="submission" date="2024-06" db="EMBL/GenBank/DDBJ databases">
        <title>The Natural Products Discovery Center: Release of the First 8490 Sequenced Strains for Exploring Actinobacteria Biosynthetic Diversity.</title>
        <authorList>
            <person name="Kalkreuter E."/>
            <person name="Kautsar S.A."/>
            <person name="Yang D."/>
            <person name="Bader C.D."/>
            <person name="Teijaro C.N."/>
            <person name="Fluegel L."/>
            <person name="Davis C.M."/>
            <person name="Simpson J.R."/>
            <person name="Lauterbach L."/>
            <person name="Steele A.D."/>
            <person name="Gui C."/>
            <person name="Meng S."/>
            <person name="Li G."/>
            <person name="Viehrig K."/>
            <person name="Ye F."/>
            <person name="Su P."/>
            <person name="Kiefer A.F."/>
            <person name="Nichols A."/>
            <person name="Cepeda A.J."/>
            <person name="Yan W."/>
            <person name="Fan B."/>
            <person name="Jiang Y."/>
            <person name="Adhikari A."/>
            <person name="Zheng C.-J."/>
            <person name="Schuster L."/>
            <person name="Cowan T.M."/>
            <person name="Smanski M.J."/>
            <person name="Chevrette M.G."/>
            <person name="De Carvalho L.P.S."/>
            <person name="Shen B."/>
        </authorList>
    </citation>
    <scope>NUCLEOTIDE SEQUENCE [LARGE SCALE GENOMIC DNA]</scope>
    <source>
        <strain evidence="1 2">NPDC001694</strain>
    </source>
</reference>
<keyword evidence="1" id="KW-0645">Protease</keyword>
<accession>A0ABV1TT68</accession>
<keyword evidence="1" id="KW-0378">Hydrolase</keyword>
<dbReference type="EMBL" id="JBEOZM010000025">
    <property type="protein sequence ID" value="MER6272802.1"/>
    <property type="molecule type" value="Genomic_DNA"/>
</dbReference>
<dbReference type="Proteomes" id="UP001490365">
    <property type="component" value="Unassembled WGS sequence"/>
</dbReference>
<keyword evidence="2" id="KW-1185">Reference proteome</keyword>
<evidence type="ECO:0000313" key="1">
    <source>
        <dbReference type="EMBL" id="MER6272802.1"/>
    </source>
</evidence>
<dbReference type="InterPro" id="IPR032466">
    <property type="entry name" value="Metal_Hydrolase"/>
</dbReference>
<comment type="caution">
    <text evidence="1">The sequence shown here is derived from an EMBL/GenBank/DDBJ whole genome shotgun (WGS) entry which is preliminary data.</text>
</comment>
<name>A0ABV1TT68_9ACTN</name>
<dbReference type="RefSeq" id="WP_351961104.1">
    <property type="nucleotide sequence ID" value="NZ_JBEOZM010000025.1"/>
</dbReference>
<dbReference type="PROSITE" id="PS51365">
    <property type="entry name" value="RENAL_DIPEPTIDASE_2"/>
    <property type="match status" value="1"/>
</dbReference>
<gene>
    <name evidence="1" type="ORF">ABT211_36865</name>
</gene>
<dbReference type="Gene3D" id="3.20.20.140">
    <property type="entry name" value="Metal-dependent hydrolases"/>
    <property type="match status" value="1"/>
</dbReference>
<protein>
    <submittedName>
        <fullName evidence="1">Membrane dipeptidase</fullName>
        <ecNumber evidence="1">3.4.13.-</ecNumber>
    </submittedName>
</protein>
<dbReference type="InterPro" id="IPR008257">
    <property type="entry name" value="Pept_M19"/>
</dbReference>
<dbReference type="SUPFAM" id="SSF51556">
    <property type="entry name" value="Metallo-dependent hydrolases"/>
    <property type="match status" value="1"/>
</dbReference>
<dbReference type="Pfam" id="PF01244">
    <property type="entry name" value="Peptidase_M19"/>
    <property type="match status" value="1"/>
</dbReference>
<dbReference type="GO" id="GO:0016805">
    <property type="term" value="F:dipeptidase activity"/>
    <property type="evidence" value="ECO:0007669"/>
    <property type="project" value="UniProtKB-KW"/>
</dbReference>
<organism evidence="1 2">
    <name type="scientific">Streptomyces sp. 900105755</name>
    <dbReference type="NCBI Taxonomy" id="3154389"/>
    <lineage>
        <taxon>Bacteria</taxon>
        <taxon>Bacillati</taxon>
        <taxon>Actinomycetota</taxon>
        <taxon>Actinomycetes</taxon>
        <taxon>Kitasatosporales</taxon>
        <taxon>Streptomycetaceae</taxon>
        <taxon>Streptomyces</taxon>
    </lineage>
</organism>
<evidence type="ECO:0000313" key="2">
    <source>
        <dbReference type="Proteomes" id="UP001490365"/>
    </source>
</evidence>
<sequence>MTDTDTETDTAGAAGRPVIVNALGQLDNPNTPAARAAATQLNPASDQLAVDARALADAHASGLTAVNITLGYTMGDLPPYEHTLAEIAVWDRIIEAHPADLLKVRTTADIHRAHRERRIGVVYGFQNAVAVGEDPGLVDSRVATFADAGVRVVQLTYNQANHLGDGSMAPANRGLTPFGRQVVEALNDHRLMVDLSHSGERTCLDAARHSRQPVSVNHTGCRALADLPRNKTDEELRLVADRDGFVGIYFMPFLNLTGQATAADVVDHIVHAVDVCGEDHVGIGTDGSVTAVDDLDAYRAALAEHVAARRAAGVGAAGERADTYPFVVDLRGVDQFRDLIRLLEKRGYRSGRIEKILGRNFLDYADRVWAA</sequence>
<keyword evidence="1" id="KW-0224">Dipeptidase</keyword>
<dbReference type="EC" id="3.4.13.-" evidence="1"/>
<dbReference type="PANTHER" id="PTHR10443:SF12">
    <property type="entry name" value="DIPEPTIDASE"/>
    <property type="match status" value="1"/>
</dbReference>
<proteinExistence type="predicted"/>